<dbReference type="GO" id="GO:0006355">
    <property type="term" value="P:regulation of DNA-templated transcription"/>
    <property type="evidence" value="ECO:0007669"/>
    <property type="project" value="TreeGrafter"/>
</dbReference>
<dbReference type="RefSeq" id="WP_028481678.1">
    <property type="nucleotide sequence ID" value="NZ_LVVZ01000020.1"/>
</dbReference>
<dbReference type="PANTHER" id="PTHR43130">
    <property type="entry name" value="ARAC-FAMILY TRANSCRIPTIONAL REGULATOR"/>
    <property type="match status" value="1"/>
</dbReference>
<dbReference type="AlphaFoldDB" id="A0A1U7JEY1"/>
<dbReference type="InterPro" id="IPR052158">
    <property type="entry name" value="INH-QAR"/>
</dbReference>
<evidence type="ECO:0000313" key="3">
    <source>
        <dbReference type="Proteomes" id="UP000185783"/>
    </source>
</evidence>
<gene>
    <name evidence="2" type="ORF">A3843_13870</name>
</gene>
<proteinExistence type="predicted"/>
<dbReference type="InterPro" id="IPR002818">
    <property type="entry name" value="DJ-1/PfpI"/>
</dbReference>
<organism evidence="2 3">
    <name type="scientific">Pseudovibrio exalbescens</name>
    <dbReference type="NCBI Taxonomy" id="197461"/>
    <lineage>
        <taxon>Bacteria</taxon>
        <taxon>Pseudomonadati</taxon>
        <taxon>Pseudomonadota</taxon>
        <taxon>Alphaproteobacteria</taxon>
        <taxon>Hyphomicrobiales</taxon>
        <taxon>Stappiaceae</taxon>
        <taxon>Pseudovibrio</taxon>
    </lineage>
</organism>
<evidence type="ECO:0000259" key="1">
    <source>
        <dbReference type="Pfam" id="PF01965"/>
    </source>
</evidence>
<evidence type="ECO:0000313" key="2">
    <source>
        <dbReference type="EMBL" id="OKL43310.1"/>
    </source>
</evidence>
<reference evidence="2 3" key="1">
    <citation type="submission" date="2016-03" db="EMBL/GenBank/DDBJ databases">
        <title>Genome sequence of Nesiotobacter sp. nov., a moderately halophilic alphaproteobacterium isolated from the Yellow Sea, China.</title>
        <authorList>
            <person name="Zhang G."/>
            <person name="Zhang R."/>
        </authorList>
    </citation>
    <scope>NUCLEOTIDE SEQUENCE [LARGE SCALE GENOMIC DNA]</scope>
    <source>
        <strain evidence="2 3">WB1-6</strain>
    </source>
</reference>
<sequence length="189" mass="19307">MARIAIVLTNGFADWEYSLIAGTGAPFYGLEVRFFTVTPGLVTSQGGLAAEVKDGLEVLTEWQPNVVVVVGGMIWATPEAPDISQVLAAAKEQGAAVAGICGGTLALARSGLLDRVAHTSNDPAFLKDNAPTYKGGPLFESGPGAVSVDGVITAPGTAPVSFTAAVFEAAGLATDAIAQFRQMMAAEHS</sequence>
<feature type="domain" description="DJ-1/PfpI" evidence="1">
    <location>
        <begin position="3"/>
        <end position="168"/>
    </location>
</feature>
<dbReference type="STRING" id="197461.A3843_13870"/>
<dbReference type="InterPro" id="IPR029062">
    <property type="entry name" value="Class_I_gatase-like"/>
</dbReference>
<name>A0A1U7JEY1_9HYPH</name>
<dbReference type="Proteomes" id="UP000185783">
    <property type="component" value="Unassembled WGS sequence"/>
</dbReference>
<dbReference type="PANTHER" id="PTHR43130:SF3">
    <property type="entry name" value="HTH-TYPE TRANSCRIPTIONAL REGULATOR RV1931C"/>
    <property type="match status" value="1"/>
</dbReference>
<protein>
    <submittedName>
        <fullName evidence="2">Thiamine biosynthesis protein ThiJ</fullName>
    </submittedName>
</protein>
<dbReference type="Gene3D" id="3.40.50.880">
    <property type="match status" value="1"/>
</dbReference>
<dbReference type="Pfam" id="PF01965">
    <property type="entry name" value="DJ-1_PfpI"/>
    <property type="match status" value="1"/>
</dbReference>
<comment type="caution">
    <text evidence="2">The sequence shown here is derived from an EMBL/GenBank/DDBJ whole genome shotgun (WGS) entry which is preliminary data.</text>
</comment>
<dbReference type="EMBL" id="LVVZ01000020">
    <property type="protein sequence ID" value="OKL43310.1"/>
    <property type="molecule type" value="Genomic_DNA"/>
</dbReference>
<keyword evidence="3" id="KW-1185">Reference proteome</keyword>
<dbReference type="SUPFAM" id="SSF52317">
    <property type="entry name" value="Class I glutamine amidotransferase-like"/>
    <property type="match status" value="1"/>
</dbReference>
<accession>A0A1U7JEY1</accession>